<keyword evidence="2" id="KW-0472">Membrane</keyword>
<evidence type="ECO:0000256" key="2">
    <source>
        <dbReference type="SAM" id="Phobius"/>
    </source>
</evidence>
<evidence type="ECO:0000256" key="1">
    <source>
        <dbReference type="SAM" id="MobiDB-lite"/>
    </source>
</evidence>
<name>A0ABQ3UXY4_9CHLR</name>
<evidence type="ECO:0000313" key="4">
    <source>
        <dbReference type="Proteomes" id="UP000654345"/>
    </source>
</evidence>
<evidence type="ECO:0000313" key="3">
    <source>
        <dbReference type="EMBL" id="GHO57739.1"/>
    </source>
</evidence>
<keyword evidence="2" id="KW-0812">Transmembrane</keyword>
<accession>A0ABQ3UXY4</accession>
<sequence length="265" mass="30017">MLLSIVVGLLLVWNYGLAHHLFPLWLQENILSLLHGSRPHLSSSQQTILGIGLVGGIVLIAGIMRGIRTLGEHLFGGTRYYDMKRVAEKIGKSAYQAHLRVYLIEEAPRANAYQTQPLMHDHTTRGRLTSSWHVWQRKRAQQRRHQQIHVTLFAAYRHCHTSTAYFTSHRLSTRSAQRLTQEGTWWRGLQQGSLFLTGEEVATLWHLPPGDHLSEGANVEQRQERSLLAPYVLTTGSGWQLGTSTHAGRRVPVRFPPRNSSSTNS</sequence>
<evidence type="ECO:0008006" key="5">
    <source>
        <dbReference type="Google" id="ProtNLM"/>
    </source>
</evidence>
<comment type="caution">
    <text evidence="3">The sequence shown here is derived from an EMBL/GenBank/DDBJ whole genome shotgun (WGS) entry which is preliminary data.</text>
</comment>
<feature type="transmembrane region" description="Helical" evidence="2">
    <location>
        <begin position="42"/>
        <end position="64"/>
    </location>
</feature>
<keyword evidence="2" id="KW-1133">Transmembrane helix</keyword>
<protein>
    <recommendedName>
        <fullName evidence="5">ABC transmembrane type-1 domain-containing protein</fullName>
    </recommendedName>
</protein>
<dbReference type="EMBL" id="BNJG01000002">
    <property type="protein sequence ID" value="GHO57739.1"/>
    <property type="molecule type" value="Genomic_DNA"/>
</dbReference>
<gene>
    <name evidence="3" type="ORF">KSB_62140</name>
</gene>
<keyword evidence="4" id="KW-1185">Reference proteome</keyword>
<proteinExistence type="predicted"/>
<reference evidence="3 4" key="1">
    <citation type="journal article" date="2021" name="Int. J. Syst. Evol. Microbiol.">
        <title>Reticulibacter mediterranei gen. nov., sp. nov., within the new family Reticulibacteraceae fam. nov., and Ktedonospora formicarum gen. nov., sp. nov., Ktedonobacter robiniae sp. nov., Dictyobacter formicarum sp. nov. and Dictyobacter arantiisoli sp. nov., belonging to the class Ktedonobacteria.</title>
        <authorList>
            <person name="Yabe S."/>
            <person name="Zheng Y."/>
            <person name="Wang C.M."/>
            <person name="Sakai Y."/>
            <person name="Abe K."/>
            <person name="Yokota A."/>
            <person name="Donadio S."/>
            <person name="Cavaletti L."/>
            <person name="Monciardini P."/>
        </authorList>
    </citation>
    <scope>NUCLEOTIDE SEQUENCE [LARGE SCALE GENOMIC DNA]</scope>
    <source>
        <strain evidence="3 4">SOSP1-30</strain>
    </source>
</reference>
<feature type="region of interest" description="Disordered" evidence="1">
    <location>
        <begin position="243"/>
        <end position="265"/>
    </location>
</feature>
<dbReference type="Proteomes" id="UP000654345">
    <property type="component" value="Unassembled WGS sequence"/>
</dbReference>
<organism evidence="3 4">
    <name type="scientific">Ktedonobacter robiniae</name>
    <dbReference type="NCBI Taxonomy" id="2778365"/>
    <lineage>
        <taxon>Bacteria</taxon>
        <taxon>Bacillati</taxon>
        <taxon>Chloroflexota</taxon>
        <taxon>Ktedonobacteria</taxon>
        <taxon>Ktedonobacterales</taxon>
        <taxon>Ktedonobacteraceae</taxon>
        <taxon>Ktedonobacter</taxon>
    </lineage>
</organism>